<dbReference type="RefSeq" id="WP_204392712.1">
    <property type="nucleotide sequence ID" value="NZ_JAFBBW010000001.1"/>
</dbReference>
<dbReference type="EMBL" id="JBHSJC010000001">
    <property type="protein sequence ID" value="MFC4829194.1"/>
    <property type="molecule type" value="Genomic_DNA"/>
</dbReference>
<proteinExistence type="predicted"/>
<protein>
    <recommendedName>
        <fullName evidence="4">Sugar ABC transporter ATPase</fullName>
    </recommendedName>
</protein>
<feature type="region of interest" description="Disordered" evidence="1">
    <location>
        <begin position="1"/>
        <end position="108"/>
    </location>
</feature>
<evidence type="ECO:0008006" key="4">
    <source>
        <dbReference type="Google" id="ProtNLM"/>
    </source>
</evidence>
<organism evidence="2 3">
    <name type="scientific">Agromyces aurantiacus</name>
    <dbReference type="NCBI Taxonomy" id="165814"/>
    <lineage>
        <taxon>Bacteria</taxon>
        <taxon>Bacillati</taxon>
        <taxon>Actinomycetota</taxon>
        <taxon>Actinomycetes</taxon>
        <taxon>Micrococcales</taxon>
        <taxon>Microbacteriaceae</taxon>
        <taxon>Agromyces</taxon>
    </lineage>
</organism>
<comment type="caution">
    <text evidence="2">The sequence shown here is derived from an EMBL/GenBank/DDBJ whole genome shotgun (WGS) entry which is preliminary data.</text>
</comment>
<feature type="compositionally biased region" description="Gly residues" evidence="1">
    <location>
        <begin position="34"/>
        <end position="54"/>
    </location>
</feature>
<keyword evidence="3" id="KW-1185">Reference proteome</keyword>
<reference evidence="3" key="1">
    <citation type="journal article" date="2019" name="Int. J. Syst. Evol. Microbiol.">
        <title>The Global Catalogue of Microorganisms (GCM) 10K type strain sequencing project: providing services to taxonomists for standard genome sequencing and annotation.</title>
        <authorList>
            <consortium name="The Broad Institute Genomics Platform"/>
            <consortium name="The Broad Institute Genome Sequencing Center for Infectious Disease"/>
            <person name="Wu L."/>
            <person name="Ma J."/>
        </authorList>
    </citation>
    <scope>NUCLEOTIDE SEQUENCE [LARGE SCALE GENOMIC DNA]</scope>
    <source>
        <strain evidence="3">CGMCC 1.12192</strain>
    </source>
</reference>
<accession>A0ABV9R6M4</accession>
<evidence type="ECO:0000313" key="2">
    <source>
        <dbReference type="EMBL" id="MFC4829194.1"/>
    </source>
</evidence>
<evidence type="ECO:0000313" key="3">
    <source>
        <dbReference type="Proteomes" id="UP001595960"/>
    </source>
</evidence>
<dbReference type="Proteomes" id="UP001595960">
    <property type="component" value="Unassembled WGS sequence"/>
</dbReference>
<name>A0ABV9R6M4_9MICO</name>
<sequence length="124" mass="12189">MGDPLNPWEDQDRLPPAGDLNEDTPDLTGTINTMGGGSMIDSGGTMGGTTGGSHGDAMLDPDTADREAADAEQAAAGGVGDTGSAPAPGGSADTDPGPDANDLEADNAVEQETIETLDPANPPA</sequence>
<gene>
    <name evidence="2" type="ORF">ACFPER_10355</name>
</gene>
<evidence type="ECO:0000256" key="1">
    <source>
        <dbReference type="SAM" id="MobiDB-lite"/>
    </source>
</evidence>